<evidence type="ECO:0000259" key="5">
    <source>
        <dbReference type="Pfam" id="PF17384"/>
    </source>
</evidence>
<dbReference type="GO" id="GO:0006412">
    <property type="term" value="P:translation"/>
    <property type="evidence" value="ECO:0007669"/>
    <property type="project" value="TreeGrafter"/>
</dbReference>
<accession>A0A7K3M8H1</accession>
<dbReference type="GO" id="GO:0005829">
    <property type="term" value="C:cytosol"/>
    <property type="evidence" value="ECO:0007669"/>
    <property type="project" value="TreeGrafter"/>
</dbReference>
<feature type="domain" description="Ribosome maturation factor RimP C-terminal" evidence="5">
    <location>
        <begin position="104"/>
        <end position="165"/>
    </location>
</feature>
<comment type="function">
    <text evidence="3">Required for maturation of 30S ribosomal subunits.</text>
</comment>
<dbReference type="SUPFAM" id="SSF74942">
    <property type="entry name" value="YhbC-like, C-terminal domain"/>
    <property type="match status" value="1"/>
</dbReference>
<keyword evidence="1 3" id="KW-0963">Cytoplasm</keyword>
<evidence type="ECO:0000313" key="6">
    <source>
        <dbReference type="EMBL" id="NDL59287.1"/>
    </source>
</evidence>
<evidence type="ECO:0000256" key="2">
    <source>
        <dbReference type="ARBA" id="ARBA00022517"/>
    </source>
</evidence>
<dbReference type="InterPro" id="IPR036847">
    <property type="entry name" value="RimP_C_sf"/>
</dbReference>
<evidence type="ECO:0000256" key="1">
    <source>
        <dbReference type="ARBA" id="ARBA00022490"/>
    </source>
</evidence>
<dbReference type="InterPro" id="IPR003728">
    <property type="entry name" value="Ribosome_maturation_RimP"/>
</dbReference>
<evidence type="ECO:0000259" key="4">
    <source>
        <dbReference type="Pfam" id="PF02576"/>
    </source>
</evidence>
<dbReference type="EMBL" id="WLZY01000007">
    <property type="protein sequence ID" value="NDL59287.1"/>
    <property type="molecule type" value="Genomic_DNA"/>
</dbReference>
<proteinExistence type="inferred from homology"/>
<dbReference type="Pfam" id="PF17384">
    <property type="entry name" value="DUF150_C"/>
    <property type="match status" value="1"/>
</dbReference>
<dbReference type="AlphaFoldDB" id="A0A7K3M8H1"/>
<dbReference type="Pfam" id="PF02576">
    <property type="entry name" value="RimP_N"/>
    <property type="match status" value="1"/>
</dbReference>
<comment type="caution">
    <text evidence="6">The sequence shown here is derived from an EMBL/GenBank/DDBJ whole genome shotgun (WGS) entry which is preliminary data.</text>
</comment>
<dbReference type="PANTHER" id="PTHR33867:SF1">
    <property type="entry name" value="RIBOSOME MATURATION FACTOR RIMP"/>
    <property type="match status" value="1"/>
</dbReference>
<dbReference type="CDD" id="cd01734">
    <property type="entry name" value="YlxS_C"/>
    <property type="match status" value="1"/>
</dbReference>
<dbReference type="GO" id="GO:0000028">
    <property type="term" value="P:ribosomal small subunit assembly"/>
    <property type="evidence" value="ECO:0007669"/>
    <property type="project" value="TreeGrafter"/>
</dbReference>
<dbReference type="PANTHER" id="PTHR33867">
    <property type="entry name" value="RIBOSOME MATURATION FACTOR RIMP"/>
    <property type="match status" value="1"/>
</dbReference>
<reference evidence="6 7" key="1">
    <citation type="submission" date="2019-11" db="EMBL/GenBank/DDBJ databases">
        <authorList>
            <person name="Li X.-J."/>
            <person name="Feng X.-M."/>
        </authorList>
    </citation>
    <scope>NUCLEOTIDE SEQUENCE [LARGE SCALE GENOMIC DNA]</scope>
    <source>
        <strain evidence="6 7">XMNu-373</strain>
    </source>
</reference>
<keyword evidence="2 3" id="KW-0690">Ribosome biogenesis</keyword>
<keyword evidence="7" id="KW-1185">Reference proteome</keyword>
<protein>
    <recommendedName>
        <fullName evidence="3">Ribosome maturation factor RimP</fullName>
    </recommendedName>
</protein>
<dbReference type="Proteomes" id="UP000460435">
    <property type="component" value="Unassembled WGS sequence"/>
</dbReference>
<comment type="similarity">
    <text evidence="3">Belongs to the RimP family.</text>
</comment>
<dbReference type="SUPFAM" id="SSF75420">
    <property type="entry name" value="YhbC-like, N-terminal domain"/>
    <property type="match status" value="1"/>
</dbReference>
<evidence type="ECO:0000256" key="3">
    <source>
        <dbReference type="HAMAP-Rule" id="MF_01077"/>
    </source>
</evidence>
<name>A0A7K3M8H1_9ACTN</name>
<feature type="domain" description="Ribosome maturation factor RimP N-terminal" evidence="4">
    <location>
        <begin position="28"/>
        <end position="100"/>
    </location>
</feature>
<comment type="subcellular location">
    <subcellularLocation>
        <location evidence="3">Cytoplasm</location>
    </subcellularLocation>
</comment>
<dbReference type="HAMAP" id="MF_01077">
    <property type="entry name" value="RimP"/>
    <property type="match status" value="1"/>
</dbReference>
<organism evidence="6 7">
    <name type="scientific">Phytoactinopolyspora mesophila</name>
    <dbReference type="NCBI Taxonomy" id="2650750"/>
    <lineage>
        <taxon>Bacteria</taxon>
        <taxon>Bacillati</taxon>
        <taxon>Actinomycetota</taxon>
        <taxon>Actinomycetes</taxon>
        <taxon>Jiangellales</taxon>
        <taxon>Jiangellaceae</taxon>
        <taxon>Phytoactinopolyspora</taxon>
    </lineage>
</organism>
<evidence type="ECO:0000313" key="7">
    <source>
        <dbReference type="Proteomes" id="UP000460435"/>
    </source>
</evidence>
<dbReference type="InterPro" id="IPR028998">
    <property type="entry name" value="RimP_C"/>
</dbReference>
<dbReference type="NCBIfam" id="NF000930">
    <property type="entry name" value="PRK00092.2-2"/>
    <property type="match status" value="1"/>
</dbReference>
<dbReference type="Gene3D" id="3.30.300.70">
    <property type="entry name" value="RimP-like superfamily, N-terminal"/>
    <property type="match status" value="1"/>
</dbReference>
<gene>
    <name evidence="3 6" type="primary">rimP</name>
    <name evidence="6" type="ORF">F7O44_19640</name>
</gene>
<sequence>MTGWVAPDNSTVRRVRVSPADRDLLHKIVGPVVEGEGLDLEDLKVSQAGRRSRLQIIVDADGGVDLDRCAEVSREISRVLDETNAMGEAPYTLEVSSPGISRPLTQPRHWSRATGRLVRVELADGSDVTGRVEAADDAAAVLDIEGSTRKIMYGEVTKARVQVEFNRVADTDAETG</sequence>
<dbReference type="InterPro" id="IPR035956">
    <property type="entry name" value="RimP_N_sf"/>
</dbReference>
<dbReference type="InterPro" id="IPR028989">
    <property type="entry name" value="RimP_N"/>
</dbReference>